<evidence type="ECO:0000256" key="20">
    <source>
        <dbReference type="PIRSR" id="PIRSR606539-2"/>
    </source>
</evidence>
<feature type="transmembrane region" description="Helical" evidence="22">
    <location>
        <begin position="1462"/>
        <end position="1481"/>
    </location>
</feature>
<feature type="transmembrane region" description="Helical" evidence="22">
    <location>
        <begin position="75"/>
        <end position="98"/>
    </location>
</feature>
<dbReference type="NCBIfam" id="TIGR01652">
    <property type="entry name" value="ATPase-Plipid"/>
    <property type="match status" value="1"/>
</dbReference>
<feature type="domain" description="P-type ATPase C-terminal" evidence="26">
    <location>
        <begin position="1243"/>
        <end position="1490"/>
    </location>
</feature>
<feature type="domain" description="V-ATPase proteolipid subunit C-like" evidence="24">
    <location>
        <begin position="111"/>
        <end position="165"/>
    </location>
</feature>
<dbReference type="InterPro" id="IPR011555">
    <property type="entry name" value="ATPase_proteolipid_su_C_euk"/>
</dbReference>
<comment type="similarity">
    <text evidence="2">Belongs to the V-ATPase proteolipid subunit family.</text>
</comment>
<evidence type="ECO:0000313" key="27">
    <source>
        <dbReference type="EMBL" id="KAB5591653.1"/>
    </source>
</evidence>
<feature type="transmembrane region" description="Helical" evidence="22">
    <location>
        <begin position="1397"/>
        <end position="1415"/>
    </location>
</feature>
<dbReference type="SFLD" id="SFLDG00002">
    <property type="entry name" value="C1.7:_P-type_atpase_like"/>
    <property type="match status" value="1"/>
</dbReference>
<dbReference type="GO" id="GO:0045332">
    <property type="term" value="P:phospholipid translocation"/>
    <property type="evidence" value="ECO:0007669"/>
    <property type="project" value="TreeGrafter"/>
</dbReference>
<evidence type="ECO:0000256" key="17">
    <source>
        <dbReference type="ARBA" id="ARBA00046480"/>
    </source>
</evidence>
<dbReference type="EMBL" id="SSOP01000095">
    <property type="protein sequence ID" value="KAB5591653.1"/>
    <property type="molecule type" value="Genomic_DNA"/>
</dbReference>
<evidence type="ECO:0000256" key="9">
    <source>
        <dbReference type="ARBA" id="ARBA00022840"/>
    </source>
</evidence>
<comment type="catalytic activity">
    <reaction evidence="18">
        <text>a 1,2-diacyl-sn-glycero-3-phosphoethanolamine(out) + ATP + H2O = a 1,2-diacyl-sn-glycero-3-phosphoethanolamine(in) + ADP + phosphate + H(+)</text>
        <dbReference type="Rhea" id="RHEA:66132"/>
        <dbReference type="ChEBI" id="CHEBI:15377"/>
        <dbReference type="ChEBI" id="CHEBI:15378"/>
        <dbReference type="ChEBI" id="CHEBI:30616"/>
        <dbReference type="ChEBI" id="CHEBI:43474"/>
        <dbReference type="ChEBI" id="CHEBI:64612"/>
        <dbReference type="ChEBI" id="CHEBI:456216"/>
    </reaction>
    <physiologicalReaction direction="left-to-right" evidence="18">
        <dbReference type="Rhea" id="RHEA:66133"/>
    </physiologicalReaction>
</comment>
<evidence type="ECO:0000259" key="25">
    <source>
        <dbReference type="Pfam" id="PF16209"/>
    </source>
</evidence>
<feature type="transmembrane region" description="Helical" evidence="22">
    <location>
        <begin position="104"/>
        <end position="132"/>
    </location>
</feature>
<dbReference type="GO" id="GO:0033179">
    <property type="term" value="C:proton-transporting V-type ATPase, V0 domain"/>
    <property type="evidence" value="ECO:0007669"/>
    <property type="project" value="InterPro"/>
</dbReference>
<keyword evidence="4" id="KW-0813">Transport</keyword>
<dbReference type="SUPFAM" id="SSF81653">
    <property type="entry name" value="Calcium ATPase, transduction domain A"/>
    <property type="match status" value="1"/>
</dbReference>
<evidence type="ECO:0000256" key="8">
    <source>
        <dbReference type="ARBA" id="ARBA00022741"/>
    </source>
</evidence>
<dbReference type="PROSITE" id="PS00154">
    <property type="entry name" value="ATPASE_E1_E2"/>
    <property type="match status" value="1"/>
</dbReference>
<keyword evidence="28" id="KW-1185">Reference proteome</keyword>
<dbReference type="GO" id="GO:0012505">
    <property type="term" value="C:endomembrane system"/>
    <property type="evidence" value="ECO:0007669"/>
    <property type="project" value="UniProtKB-SubCell"/>
</dbReference>
<dbReference type="InterPro" id="IPR023214">
    <property type="entry name" value="HAD_sf"/>
</dbReference>
<dbReference type="CDD" id="cd18176">
    <property type="entry name" value="ATP-synt_Vo_c_ATP6C_rpt2"/>
    <property type="match status" value="1"/>
</dbReference>
<evidence type="ECO:0000256" key="21">
    <source>
        <dbReference type="PIRSR" id="PIRSR606539-3"/>
    </source>
</evidence>
<dbReference type="GO" id="GO:0016887">
    <property type="term" value="F:ATP hydrolysis activity"/>
    <property type="evidence" value="ECO:0007669"/>
    <property type="project" value="InterPro"/>
</dbReference>
<dbReference type="InterPro" id="IPR002379">
    <property type="entry name" value="ATPase_proteolipid_c-like_dom"/>
</dbReference>
<dbReference type="Pfam" id="PF13246">
    <property type="entry name" value="Cation_ATPase"/>
    <property type="match status" value="1"/>
</dbReference>
<dbReference type="InterPro" id="IPR008250">
    <property type="entry name" value="ATPase_P-typ_transduc_dom_A_sf"/>
</dbReference>
<dbReference type="InterPro" id="IPR023299">
    <property type="entry name" value="ATPase_P-typ_cyto_dom_N"/>
</dbReference>
<dbReference type="GO" id="GO:0005524">
    <property type="term" value="F:ATP binding"/>
    <property type="evidence" value="ECO:0007669"/>
    <property type="project" value="UniProtKB-UniRule"/>
</dbReference>
<reference evidence="27 28" key="1">
    <citation type="journal article" date="2019" name="Fungal Biol. Biotechnol.">
        <title>Draft genome sequence of fastidious pathogen Ceratobasidium theobromae, which causes vascular-streak dieback in Theobroma cacao.</title>
        <authorList>
            <person name="Ali S.S."/>
            <person name="Asman A."/>
            <person name="Shao J."/>
            <person name="Firmansyah A.P."/>
            <person name="Susilo A.W."/>
            <person name="Rosmana A."/>
            <person name="McMahon P."/>
            <person name="Junaid M."/>
            <person name="Guest D."/>
            <person name="Kheng T.Y."/>
            <person name="Meinhardt L.W."/>
            <person name="Bailey B.A."/>
        </authorList>
    </citation>
    <scope>NUCLEOTIDE SEQUENCE [LARGE SCALE GENOMIC DNA]</scope>
    <source>
        <strain evidence="27 28">CT2</strain>
    </source>
</reference>
<feature type="binding site" evidence="20">
    <location>
        <position position="760"/>
    </location>
    <ligand>
        <name>ATP</name>
        <dbReference type="ChEBI" id="CHEBI:30616"/>
    </ligand>
</feature>
<feature type="binding site" evidence="20">
    <location>
        <position position="909"/>
    </location>
    <ligand>
        <name>ATP</name>
        <dbReference type="ChEBI" id="CHEBI:30616"/>
    </ligand>
</feature>
<dbReference type="InterPro" id="IPR035921">
    <property type="entry name" value="F/V-ATP_Csub_sf"/>
</dbReference>
<evidence type="ECO:0000313" key="28">
    <source>
        <dbReference type="Proteomes" id="UP000383932"/>
    </source>
</evidence>
<dbReference type="FunFam" id="3.40.50.1000:FF:000014">
    <property type="entry name" value="Phospholipid-transporting ATPase"/>
    <property type="match status" value="1"/>
</dbReference>
<dbReference type="FunFam" id="3.40.1110.10:FF:000087">
    <property type="entry name" value="Phospholipid-transporting ATPase"/>
    <property type="match status" value="1"/>
</dbReference>
<feature type="transmembrane region" description="Helical" evidence="22">
    <location>
        <begin position="1302"/>
        <end position="1326"/>
    </location>
</feature>
<dbReference type="Pfam" id="PF16209">
    <property type="entry name" value="PhoLip_ATPase_N"/>
    <property type="match status" value="1"/>
</dbReference>
<feature type="binding site" evidence="20">
    <location>
        <position position="1220"/>
    </location>
    <ligand>
        <name>ATP</name>
        <dbReference type="ChEBI" id="CHEBI:30616"/>
    </ligand>
</feature>
<organism evidence="27 28">
    <name type="scientific">Ceratobasidium theobromae</name>
    <dbReference type="NCBI Taxonomy" id="1582974"/>
    <lineage>
        <taxon>Eukaryota</taxon>
        <taxon>Fungi</taxon>
        <taxon>Dikarya</taxon>
        <taxon>Basidiomycota</taxon>
        <taxon>Agaricomycotina</taxon>
        <taxon>Agaricomycetes</taxon>
        <taxon>Cantharellales</taxon>
        <taxon>Ceratobasidiaceae</taxon>
        <taxon>Ceratobasidium</taxon>
    </lineage>
</organism>
<dbReference type="GO" id="GO:0005774">
    <property type="term" value="C:vacuolar membrane"/>
    <property type="evidence" value="ECO:0007669"/>
    <property type="project" value="UniProtKB-ARBA"/>
</dbReference>
<dbReference type="Gene3D" id="1.20.120.610">
    <property type="entry name" value="lithium bound rotor ring of v- atpase"/>
    <property type="match status" value="1"/>
</dbReference>
<comment type="caution">
    <text evidence="27">The sequence shown here is derived from an EMBL/GenBank/DDBJ whole genome shotgun (WGS) entry which is preliminary data.</text>
</comment>
<feature type="transmembrane region" description="Helical" evidence="22">
    <location>
        <begin position="1356"/>
        <end position="1377"/>
    </location>
</feature>
<keyword evidence="5" id="KW-0597">Phosphoprotein</keyword>
<evidence type="ECO:0000256" key="5">
    <source>
        <dbReference type="ARBA" id="ARBA00022553"/>
    </source>
</evidence>
<sequence length="1675" mass="184629">MVVRRIDMSSDYCPVYSPFFSAIVVAADGLQVWEQGGHVGSAACADARSYGTAKSSVGISVMSIIRPEQMIRCTIPVVMSGIIGIYGLVVAVSMSSALQPKMALYTGVVQLAGGLSVGLSGLAAGFAIGIAGDSGVRGVAQQPRLFVGMVLIMIFAEVLGIYVALILNTKAASLLLTMSFFKRHPPLDADAENVDPNLRLRTTLTAHSTLAESIRSELRQHRRKKSLKARKFTFRRPGTATSHKDEPEPEPPKGPPGDRRNVYVNLPLPQTDLRSNGDPIRRYVRNKVRTSKYTILTFVPKNLYEQFRRVANLYFLALVVLQVFPVFGAAAPQIAMVPLVVILSITAAKDGIEDYRRASLDDQVNNSAATKLSAESWRNPNQPRDPRNWLERILGLGTAPGKVTRGVKRLRARERQVIGIGRTTLDSDRGGPSLEDIQSVTTAESAPKQDHSYPPMPSLMTVTNATFSTAHASPDPGPMPTWERTLWKKLEVGDIVLLRDNDQVPADTIVLATSDPDGLAYVETKNLDGETNLKLRRALKATRWIASEEDLAPGRCQFLIDSEPPHAGLYVYNGVLRYRSPDTPSEKVEPVSINELLLRGCTLRNTNWVIGLVLFTGADTKIMLNGGDTPSKRSKIERQTNFNVIMNFIVLLVMSIVSAVASAVNSAETDTSTYFFELIWGSGTGSAALNGLVTFGSCLIAFQNIVPISLYISIEIVKTIQAYFIAQDIDMYYSPLDTACVPKTWNISDDLGQIAYIFSDKTGTLTQNVMEFMRCSIAGVRYGEGVTEAMKGAAKRKSAEGQRPDDILSDEEEKERLAGLKAEMVAIMERAFKNRWFRRDKLTMISPQMARDLTTRADQRQRIVDFFRALAVCHSVLPDLPDSDLPVSNIPSTPSANPRLDYKAESPDEAALVAGARDAGFPFLARSSSALDIEVLGQPERYIPLRVLEFNSTRKRMSVIVRDPQNRLVLYCKGADSVIYERLASGQDELRERTREDMEVFANGGLRTLCIAYRFLSEEEYLHWSVAYDAAAAAVRDRDEAVDKANEQIEHSLLILGATALEDKLQEGVPDAIEQLHRAGIKLWILTGDKLQTAIEIGYSCNLLKADMEVMIISASTPDGARTQIEAGLNKIASVVGPPAVNRRFSGAAARQSQGFAVVIDGDTLRFALDEALKPLFLNLGTQCDTVVCCRVSPAQKAQTVKLVKDGKNAMTLSIGDGANDVAMIQEANIGCGLMGLEGSQAAMSADYAFGQFRFLTKLLLVHGRWSYQRVADMHSNFFYKVGRMQWHDEMLMICSFDATYLYQYTFILLYNTVFTSLPVIVLGAFDQDINAKASLAFPQLYKRGILGLEYTQTKFWAYMFDGLYQSAVVYFIPYFVWTNPPALSWSGKGIDSLADFGTTVSVAAIICANLYVGINTRYWTGLTWFVTIGSSAVLIIWIAVYSQFESIDFIDEFQILFSSTSFWACILLSVCVAITPRFLVKFLTQAYMPLDKDIIREAWVAGDLKDQLGIKHRKRKRRTSDHEHSALYNGSHMQSVSEDGYQPAHFSPPPSQARSPPEQSPPPLIVTTPAAEEEFNAKTPRAQHFSPPPLSPGSYRSDSHSASSSSFLQTQRSPVMRSVDQTQLTVGGSEYELGQMPRPGGYADASIHSRASGATFMTANSEPPWDDDNSPRAV</sequence>
<dbReference type="SUPFAM" id="SSF81665">
    <property type="entry name" value="Calcium ATPase, transmembrane domain M"/>
    <property type="match status" value="1"/>
</dbReference>
<evidence type="ECO:0000256" key="6">
    <source>
        <dbReference type="ARBA" id="ARBA00022692"/>
    </source>
</evidence>
<evidence type="ECO:0000256" key="3">
    <source>
        <dbReference type="ARBA" id="ARBA00008109"/>
    </source>
</evidence>
<dbReference type="Gene3D" id="3.40.1110.10">
    <property type="entry name" value="Calcium-transporting ATPase, cytoplasmic domain N"/>
    <property type="match status" value="1"/>
</dbReference>
<keyword evidence="7 21" id="KW-0479">Metal-binding</keyword>
<keyword evidence="10 21" id="KW-0460">Magnesium</keyword>
<comment type="subunit">
    <text evidence="17">V-ATPase is a heteromultimeric enzyme composed of a peripheral catalytic V1 complex (components A to H) attached to an integral membrane V0 proton pore complex (components: a, c, c', c'', d, e, f and VOA1). The decameric c-ring forms the proton-conducting pore, and is composed of eight proteolipid subunits c, one subunit c' and one subunit c''.</text>
</comment>
<dbReference type="GO" id="GO:0000287">
    <property type="term" value="F:magnesium ion binding"/>
    <property type="evidence" value="ECO:0007669"/>
    <property type="project" value="UniProtKB-UniRule"/>
</dbReference>
<dbReference type="InterPro" id="IPR000245">
    <property type="entry name" value="ATPase_proteolipid_csu"/>
</dbReference>
<dbReference type="PANTHER" id="PTHR24092:SF180">
    <property type="entry name" value="PHOSPHOLIPID-TRANSPORTING ATPASE DNF1-RELATED"/>
    <property type="match status" value="1"/>
</dbReference>
<feature type="binding site" evidence="20">
    <location>
        <position position="950"/>
    </location>
    <ligand>
        <name>ATP</name>
        <dbReference type="ChEBI" id="CHEBI:30616"/>
    </ligand>
</feature>
<feature type="binding site" evidence="21">
    <location>
        <position position="760"/>
    </location>
    <ligand>
        <name>Mg(2+)</name>
        <dbReference type="ChEBI" id="CHEBI:18420"/>
    </ligand>
</feature>
<name>A0A5N5QJE5_9AGAM</name>
<feature type="region of interest" description="Disordered" evidence="23">
    <location>
        <begin position="1512"/>
        <end position="1566"/>
    </location>
</feature>
<feature type="binding site" evidence="20">
    <location>
        <position position="762"/>
    </location>
    <ligand>
        <name>ATP</name>
        <dbReference type="ChEBI" id="CHEBI:30616"/>
    </ligand>
</feature>
<feature type="binding site" evidence="20">
    <location>
        <position position="1191"/>
    </location>
    <ligand>
        <name>ATP</name>
        <dbReference type="ChEBI" id="CHEBI:30616"/>
    </ligand>
</feature>
<evidence type="ECO:0000256" key="2">
    <source>
        <dbReference type="ARBA" id="ARBA00007296"/>
    </source>
</evidence>
<dbReference type="Gene3D" id="2.70.150.10">
    <property type="entry name" value="Calcium-transporting ATPase, cytoplasmic transduction domain A"/>
    <property type="match status" value="1"/>
</dbReference>
<keyword evidence="9 20" id="KW-0067">ATP-binding</keyword>
<evidence type="ECO:0000259" key="24">
    <source>
        <dbReference type="Pfam" id="PF00137"/>
    </source>
</evidence>
<keyword evidence="6 22" id="KW-0812">Transmembrane</keyword>
<evidence type="ECO:0000256" key="14">
    <source>
        <dbReference type="ARBA" id="ARBA00023136"/>
    </source>
</evidence>
<dbReference type="InterPro" id="IPR023298">
    <property type="entry name" value="ATPase_P-typ_TM_dom_sf"/>
</dbReference>
<evidence type="ECO:0000256" key="4">
    <source>
        <dbReference type="ARBA" id="ARBA00022448"/>
    </source>
</evidence>
<evidence type="ECO:0000256" key="11">
    <source>
        <dbReference type="ARBA" id="ARBA00022967"/>
    </source>
</evidence>
<feature type="transmembrane region" description="Helical" evidence="22">
    <location>
        <begin position="314"/>
        <end position="347"/>
    </location>
</feature>
<feature type="binding site" evidence="21">
    <location>
        <position position="1221"/>
    </location>
    <ligand>
        <name>Mg(2+)</name>
        <dbReference type="ChEBI" id="CHEBI:18420"/>
    </ligand>
</feature>
<evidence type="ECO:0000256" key="15">
    <source>
        <dbReference type="ARBA" id="ARBA00034036"/>
    </source>
</evidence>
<accession>A0A5N5QJE5</accession>
<dbReference type="InterPro" id="IPR044492">
    <property type="entry name" value="P_typ_ATPase_HD_dom"/>
</dbReference>
<evidence type="ECO:0000256" key="19">
    <source>
        <dbReference type="PIRSR" id="PIRSR606539-1"/>
    </source>
</evidence>
<dbReference type="InterPro" id="IPR006539">
    <property type="entry name" value="P-type_ATPase_IV"/>
</dbReference>
<dbReference type="PANTHER" id="PTHR24092">
    <property type="entry name" value="PROBABLE PHOSPHOLIPID-TRANSPORTING ATPASE"/>
    <property type="match status" value="1"/>
</dbReference>
<dbReference type="SUPFAM" id="SSF81660">
    <property type="entry name" value="Metal cation-transporting ATPase, ATP-binding domain N"/>
    <property type="match status" value="1"/>
</dbReference>
<dbReference type="PRINTS" id="PR00122">
    <property type="entry name" value="VACATPASE"/>
</dbReference>
<dbReference type="SUPFAM" id="SSF81333">
    <property type="entry name" value="F1F0 ATP synthase subunit C"/>
    <property type="match status" value="1"/>
</dbReference>
<feature type="binding site" evidence="21">
    <location>
        <position position="1217"/>
    </location>
    <ligand>
        <name>Mg(2+)</name>
        <dbReference type="ChEBI" id="CHEBI:18420"/>
    </ligand>
</feature>
<feature type="binding site" evidence="20">
    <location>
        <position position="761"/>
    </location>
    <ligand>
        <name>ATP</name>
        <dbReference type="ChEBI" id="CHEBI:30616"/>
    </ligand>
</feature>
<feature type="region of interest" description="Disordered" evidence="23">
    <location>
        <begin position="215"/>
        <end position="262"/>
    </location>
</feature>
<dbReference type="GO" id="GO:0140326">
    <property type="term" value="F:ATPase-coupled intramembrane lipid transporter activity"/>
    <property type="evidence" value="ECO:0007669"/>
    <property type="project" value="UniProtKB-EC"/>
</dbReference>
<feature type="transmembrane region" description="Helical" evidence="22">
    <location>
        <begin position="642"/>
        <end position="664"/>
    </location>
</feature>
<dbReference type="SFLD" id="SFLDS00003">
    <property type="entry name" value="Haloacid_Dehalogenase"/>
    <property type="match status" value="1"/>
</dbReference>
<dbReference type="NCBIfam" id="TIGR01100">
    <property type="entry name" value="V_ATP_synt_C"/>
    <property type="match status" value="1"/>
</dbReference>
<dbReference type="SFLD" id="SFLDF00027">
    <property type="entry name" value="p-type_atpase"/>
    <property type="match status" value="1"/>
</dbReference>
<evidence type="ECO:0000259" key="26">
    <source>
        <dbReference type="Pfam" id="PF16212"/>
    </source>
</evidence>
<dbReference type="Pfam" id="PF00137">
    <property type="entry name" value="ATP-synt_C"/>
    <property type="match status" value="1"/>
</dbReference>
<comment type="similarity">
    <text evidence="3 22">Belongs to the cation transport ATPase (P-type) (TC 3.A.3) family. Type IV subfamily.</text>
</comment>
<feature type="binding site" evidence="20">
    <location>
        <position position="1088"/>
    </location>
    <ligand>
        <name>ATP</name>
        <dbReference type="ChEBI" id="CHEBI:30616"/>
    </ligand>
</feature>
<feature type="active site" description="4-aspartylphosphate intermediate" evidence="19">
    <location>
        <position position="760"/>
    </location>
</feature>
<dbReference type="InterPro" id="IPR018303">
    <property type="entry name" value="ATPase_P-typ_P_site"/>
</dbReference>
<feature type="binding site" evidence="20">
    <location>
        <position position="1089"/>
    </location>
    <ligand>
        <name>ATP</name>
        <dbReference type="ChEBI" id="CHEBI:30616"/>
    </ligand>
</feature>
<evidence type="ECO:0000256" key="12">
    <source>
        <dbReference type="ARBA" id="ARBA00022989"/>
    </source>
</evidence>
<comment type="catalytic activity">
    <reaction evidence="15 22">
        <text>ATP + H2O + phospholipidSide 1 = ADP + phosphate + phospholipidSide 2.</text>
        <dbReference type="EC" id="7.6.2.1"/>
    </reaction>
</comment>
<dbReference type="SUPFAM" id="SSF56784">
    <property type="entry name" value="HAD-like"/>
    <property type="match status" value="1"/>
</dbReference>
<feature type="compositionally biased region" description="Polar residues" evidence="23">
    <location>
        <begin position="1608"/>
        <end position="1627"/>
    </location>
</feature>
<protein>
    <recommendedName>
        <fullName evidence="22">Phospholipid-transporting ATPase</fullName>
        <ecNumber evidence="22">7.6.2.1</ecNumber>
    </recommendedName>
</protein>
<dbReference type="GO" id="GO:0005886">
    <property type="term" value="C:plasma membrane"/>
    <property type="evidence" value="ECO:0007669"/>
    <property type="project" value="TreeGrafter"/>
</dbReference>
<evidence type="ECO:0000256" key="1">
    <source>
        <dbReference type="ARBA" id="ARBA00004127"/>
    </source>
</evidence>
<evidence type="ECO:0000256" key="7">
    <source>
        <dbReference type="ARBA" id="ARBA00022723"/>
    </source>
</evidence>
<dbReference type="InterPro" id="IPR032631">
    <property type="entry name" value="P-type_ATPase_N"/>
</dbReference>
<feature type="binding site" evidence="21">
    <location>
        <position position="762"/>
    </location>
    <ligand>
        <name>Mg(2+)</name>
        <dbReference type="ChEBI" id="CHEBI:18420"/>
    </ligand>
</feature>
<feature type="binding site" evidence="20">
    <location>
        <position position="1087"/>
    </location>
    <ligand>
        <name>ATP</name>
        <dbReference type="ChEBI" id="CHEBI:30616"/>
    </ligand>
</feature>
<comment type="subcellular location">
    <subcellularLocation>
        <location evidence="1">Endomembrane system</location>
        <topology evidence="1">Multi-pass membrane protein</topology>
    </subcellularLocation>
    <subcellularLocation>
        <location evidence="22">Membrane</location>
        <topology evidence="22">Multi-pass membrane protein</topology>
    </subcellularLocation>
</comment>
<feature type="transmembrane region" description="Helical" evidence="22">
    <location>
        <begin position="1422"/>
        <end position="1442"/>
    </location>
</feature>
<comment type="cofactor">
    <cofactor evidence="21">
        <name>Mg(2+)</name>
        <dbReference type="ChEBI" id="CHEBI:18420"/>
    </cofactor>
</comment>
<keyword evidence="13" id="KW-0406">Ion transport</keyword>
<keyword evidence="14 22" id="KW-0472">Membrane</keyword>
<keyword evidence="12 22" id="KW-1133">Transmembrane helix</keyword>
<feature type="domain" description="P-type ATPase N-terminal" evidence="25">
    <location>
        <begin position="281"/>
        <end position="332"/>
    </location>
</feature>
<dbReference type="Pfam" id="PF16212">
    <property type="entry name" value="PhoLip_ATPase_C"/>
    <property type="match status" value="1"/>
</dbReference>
<evidence type="ECO:0000256" key="16">
    <source>
        <dbReference type="ARBA" id="ARBA00045519"/>
    </source>
</evidence>
<feature type="binding site" evidence="20">
    <location>
        <position position="1197"/>
    </location>
    <ligand>
        <name>ATP</name>
        <dbReference type="ChEBI" id="CHEBI:30616"/>
    </ligand>
</feature>
<keyword evidence="11 22" id="KW-1278">Translocase</keyword>
<feature type="binding site" evidence="20">
    <location>
        <position position="973"/>
    </location>
    <ligand>
        <name>ATP</name>
        <dbReference type="ChEBI" id="CHEBI:30616"/>
    </ligand>
</feature>
<evidence type="ECO:0000256" key="13">
    <source>
        <dbReference type="ARBA" id="ARBA00023065"/>
    </source>
</evidence>
<dbReference type="EC" id="7.6.2.1" evidence="22"/>
<evidence type="ECO:0000256" key="22">
    <source>
        <dbReference type="RuleBase" id="RU362033"/>
    </source>
</evidence>
<dbReference type="GO" id="GO:0046961">
    <property type="term" value="F:proton-transporting ATPase activity, rotational mechanism"/>
    <property type="evidence" value="ECO:0007669"/>
    <property type="project" value="InterPro"/>
</dbReference>
<dbReference type="OrthoDB" id="377733at2759"/>
<proteinExistence type="inferred from homology"/>
<dbReference type="FunFam" id="3.40.50.1000:FF:000001">
    <property type="entry name" value="Phospholipid-transporting ATPase IC"/>
    <property type="match status" value="1"/>
</dbReference>
<dbReference type="InterPro" id="IPR032630">
    <property type="entry name" value="P_typ_ATPase_c"/>
</dbReference>
<evidence type="ECO:0000256" key="23">
    <source>
        <dbReference type="SAM" id="MobiDB-lite"/>
    </source>
</evidence>
<feature type="binding site" evidence="20">
    <location>
        <position position="1007"/>
    </location>
    <ligand>
        <name>ATP</name>
        <dbReference type="ChEBI" id="CHEBI:30616"/>
    </ligand>
</feature>
<feature type="region of interest" description="Disordered" evidence="23">
    <location>
        <begin position="1579"/>
        <end position="1675"/>
    </location>
</feature>
<evidence type="ECO:0000256" key="10">
    <source>
        <dbReference type="ARBA" id="ARBA00022842"/>
    </source>
</evidence>
<dbReference type="InterPro" id="IPR001757">
    <property type="entry name" value="P_typ_ATPase"/>
</dbReference>
<dbReference type="CDD" id="cd18175">
    <property type="entry name" value="ATP-synt_Vo_c_ATP6C_rpt1"/>
    <property type="match status" value="1"/>
</dbReference>
<keyword evidence="8 20" id="KW-0547">Nucleotide-binding</keyword>
<dbReference type="NCBIfam" id="TIGR01494">
    <property type="entry name" value="ATPase_P-type"/>
    <property type="match status" value="1"/>
</dbReference>
<feature type="compositionally biased region" description="Low complexity" evidence="23">
    <location>
        <begin position="1595"/>
        <end position="1607"/>
    </location>
</feature>
<feature type="binding site" evidence="20">
    <location>
        <position position="1221"/>
    </location>
    <ligand>
        <name>ATP</name>
        <dbReference type="ChEBI" id="CHEBI:30616"/>
    </ligand>
</feature>
<dbReference type="Proteomes" id="UP000383932">
    <property type="component" value="Unassembled WGS sequence"/>
</dbReference>
<feature type="compositionally biased region" description="Basic residues" evidence="23">
    <location>
        <begin position="220"/>
        <end position="234"/>
    </location>
</feature>
<comment type="function">
    <text evidence="16">Proton-conducting pore forming subunit of the V0 complex of vacuolar(H+)-ATPase (V-ATPase), a multisubunit enzyme composed of a peripheral complex (V1) that hydrolyzes ATP and a membrane integral complex (V0) that translocates protons. V-ATPase is responsible for acidifying and maintaining the pH of intracellular compartments.</text>
</comment>
<dbReference type="InterPro" id="IPR036412">
    <property type="entry name" value="HAD-like_sf"/>
</dbReference>
<evidence type="ECO:0000256" key="18">
    <source>
        <dbReference type="ARBA" id="ARBA00049128"/>
    </source>
</evidence>
<feature type="transmembrane region" description="Helical" evidence="22">
    <location>
        <begin position="144"/>
        <end position="167"/>
    </location>
</feature>
<gene>
    <name evidence="27" type="ORF">CTheo_4905</name>
</gene>
<dbReference type="Gene3D" id="3.40.50.1000">
    <property type="entry name" value="HAD superfamily/HAD-like"/>
    <property type="match status" value="1"/>
</dbReference>